<feature type="transmembrane region" description="Helical" evidence="8">
    <location>
        <begin position="317"/>
        <end position="334"/>
    </location>
</feature>
<keyword evidence="6 8" id="KW-1133">Transmembrane helix</keyword>
<organism evidence="9 10">
    <name type="scientific">Pseudonocardia sediminis</name>
    <dbReference type="NCBI Taxonomy" id="1397368"/>
    <lineage>
        <taxon>Bacteria</taxon>
        <taxon>Bacillati</taxon>
        <taxon>Actinomycetota</taxon>
        <taxon>Actinomycetes</taxon>
        <taxon>Pseudonocardiales</taxon>
        <taxon>Pseudonocardiaceae</taxon>
        <taxon>Pseudonocardia</taxon>
    </lineage>
</organism>
<evidence type="ECO:0000256" key="7">
    <source>
        <dbReference type="ARBA" id="ARBA00023136"/>
    </source>
</evidence>
<dbReference type="PANTHER" id="PTHR47019">
    <property type="entry name" value="LIPID II FLIPPASE MURJ"/>
    <property type="match status" value="1"/>
</dbReference>
<evidence type="ECO:0000313" key="9">
    <source>
        <dbReference type="EMBL" id="RZT83839.1"/>
    </source>
</evidence>
<dbReference type="Proteomes" id="UP000291591">
    <property type="component" value="Unassembled WGS sequence"/>
</dbReference>
<reference evidence="9 10" key="1">
    <citation type="submission" date="2019-02" db="EMBL/GenBank/DDBJ databases">
        <title>Sequencing the genomes of 1000 actinobacteria strains.</title>
        <authorList>
            <person name="Klenk H.-P."/>
        </authorList>
    </citation>
    <scope>NUCLEOTIDE SEQUENCE [LARGE SCALE GENOMIC DNA]</scope>
    <source>
        <strain evidence="9 10">DSM 45779</strain>
    </source>
</reference>
<evidence type="ECO:0000256" key="2">
    <source>
        <dbReference type="ARBA" id="ARBA00022475"/>
    </source>
</evidence>
<protein>
    <submittedName>
        <fullName evidence="9">Putative peptidoglycan lipid II flippase</fullName>
    </submittedName>
</protein>
<dbReference type="GO" id="GO:0008360">
    <property type="term" value="P:regulation of cell shape"/>
    <property type="evidence" value="ECO:0007669"/>
    <property type="project" value="UniProtKB-KW"/>
</dbReference>
<feature type="transmembrane region" description="Helical" evidence="8">
    <location>
        <begin position="275"/>
        <end position="297"/>
    </location>
</feature>
<feature type="transmembrane region" description="Helical" evidence="8">
    <location>
        <begin position="249"/>
        <end position="269"/>
    </location>
</feature>
<evidence type="ECO:0000256" key="1">
    <source>
        <dbReference type="ARBA" id="ARBA00004651"/>
    </source>
</evidence>
<dbReference type="GO" id="GO:0034204">
    <property type="term" value="P:lipid translocation"/>
    <property type="evidence" value="ECO:0007669"/>
    <property type="project" value="TreeGrafter"/>
</dbReference>
<evidence type="ECO:0000313" key="10">
    <source>
        <dbReference type="Proteomes" id="UP000291591"/>
    </source>
</evidence>
<evidence type="ECO:0000256" key="4">
    <source>
        <dbReference type="ARBA" id="ARBA00022960"/>
    </source>
</evidence>
<dbReference type="GO" id="GO:0009252">
    <property type="term" value="P:peptidoglycan biosynthetic process"/>
    <property type="evidence" value="ECO:0007669"/>
    <property type="project" value="UniProtKB-KW"/>
</dbReference>
<keyword evidence="3 8" id="KW-0812">Transmembrane</keyword>
<feature type="transmembrane region" description="Helical" evidence="8">
    <location>
        <begin position="51"/>
        <end position="73"/>
    </location>
</feature>
<feature type="transmembrane region" description="Helical" evidence="8">
    <location>
        <begin position="126"/>
        <end position="152"/>
    </location>
</feature>
<proteinExistence type="predicted"/>
<comment type="caution">
    <text evidence="9">The sequence shown here is derived from an EMBL/GenBank/DDBJ whole genome shotgun (WGS) entry which is preliminary data.</text>
</comment>
<keyword evidence="5" id="KW-0573">Peptidoglycan synthesis</keyword>
<dbReference type="EMBL" id="SHKL01000001">
    <property type="protein sequence ID" value="RZT83839.1"/>
    <property type="molecule type" value="Genomic_DNA"/>
</dbReference>
<dbReference type="InterPro" id="IPR004268">
    <property type="entry name" value="MurJ"/>
</dbReference>
<name>A0A4Q7UUX7_PSEST</name>
<comment type="subcellular location">
    <subcellularLocation>
        <location evidence="1">Cell membrane</location>
        <topology evidence="1">Multi-pass membrane protein</topology>
    </subcellularLocation>
</comment>
<evidence type="ECO:0000256" key="3">
    <source>
        <dbReference type="ARBA" id="ARBA00022692"/>
    </source>
</evidence>
<feature type="transmembrane region" description="Helical" evidence="8">
    <location>
        <begin position="173"/>
        <end position="193"/>
    </location>
</feature>
<keyword evidence="4" id="KW-0133">Cell shape</keyword>
<dbReference type="PANTHER" id="PTHR47019:SF1">
    <property type="entry name" value="LIPID II FLIPPASE MURJ"/>
    <property type="match status" value="1"/>
</dbReference>
<dbReference type="GO" id="GO:0015648">
    <property type="term" value="F:lipid-linked peptidoglycan transporter activity"/>
    <property type="evidence" value="ECO:0007669"/>
    <property type="project" value="TreeGrafter"/>
</dbReference>
<feature type="transmembrane region" description="Helical" evidence="8">
    <location>
        <begin position="213"/>
        <end position="237"/>
    </location>
</feature>
<evidence type="ECO:0000256" key="8">
    <source>
        <dbReference type="SAM" id="Phobius"/>
    </source>
</evidence>
<evidence type="ECO:0000256" key="6">
    <source>
        <dbReference type="ARBA" id="ARBA00022989"/>
    </source>
</evidence>
<accession>A0A4Q7UUX7</accession>
<evidence type="ECO:0000256" key="5">
    <source>
        <dbReference type="ARBA" id="ARBA00022984"/>
    </source>
</evidence>
<gene>
    <name evidence="9" type="ORF">EV383_0658</name>
</gene>
<dbReference type="Pfam" id="PF03023">
    <property type="entry name" value="MurJ"/>
    <property type="match status" value="1"/>
</dbReference>
<sequence>MGAVFGAMLNARGVFGPAAWAPVLNNVVVLAALGVYWLLPAPPSGISTAQLLVLGIGTTLGIVVQAAAIVPALRRTGFRWCWRWGWDRRLTAFGGLAAWVVGYVLISQVALAVTNRVASAADDAAIAIYANAWLLIQVPYGILGVSLLTVLMPRMSAAAADGRTDRVVADLSLGSRLSAVALLPISAVLTVFGPALGTALFSVGRSGGDGAALLGQTLAVSAFGLLPLAVVMLQLRVFYALADARTPTFVMVVMTVVKVPLLLAVPAVLPPERVVLGLAAVNAAGFVVGAVVGAVWLSVRLGRLDTVRVVRTSWRTGVASVAGAVLALLAMTGADRLLGIPPLGQAWLDLLAGSALALVLAVLGMRLLRVHELDDVLTRFR</sequence>
<keyword evidence="7 8" id="KW-0472">Membrane</keyword>
<dbReference type="GO" id="GO:0005886">
    <property type="term" value="C:plasma membrane"/>
    <property type="evidence" value="ECO:0007669"/>
    <property type="project" value="UniProtKB-SubCell"/>
</dbReference>
<keyword evidence="10" id="KW-1185">Reference proteome</keyword>
<keyword evidence="2" id="KW-1003">Cell membrane</keyword>
<dbReference type="InterPro" id="IPR051050">
    <property type="entry name" value="Lipid_II_flippase_MurJ/MviN"/>
</dbReference>
<feature type="transmembrane region" description="Helical" evidence="8">
    <location>
        <begin position="93"/>
        <end position="114"/>
    </location>
</feature>
<dbReference type="AlphaFoldDB" id="A0A4Q7UUX7"/>
<feature type="transmembrane region" description="Helical" evidence="8">
    <location>
        <begin position="18"/>
        <end position="39"/>
    </location>
</feature>
<dbReference type="PRINTS" id="PR01806">
    <property type="entry name" value="VIRFACTRMVIN"/>
</dbReference>
<feature type="transmembrane region" description="Helical" evidence="8">
    <location>
        <begin position="346"/>
        <end position="368"/>
    </location>
</feature>